<accession>A0A7C9MHB8</accession>
<sequence>MYGRRLRWAVLGVVVAVVATGWGCAGRPQPAAPADAASVYRVTGTLVNLLACPSVTCAVVEDLGEGQQVVLQAAYPGGWAEVRTVSSGREGFVLRRFLARP</sequence>
<dbReference type="EMBL" id="WVUD01000005">
    <property type="protein sequence ID" value="MYL82508.1"/>
    <property type="molecule type" value="Genomic_DNA"/>
</dbReference>
<protein>
    <submittedName>
        <fullName evidence="1">Peptide-binding protein</fullName>
    </submittedName>
</protein>
<dbReference type="RefSeq" id="WP_160959229.1">
    <property type="nucleotide sequence ID" value="NZ_WVUD01000005.1"/>
</dbReference>
<evidence type="ECO:0000313" key="1">
    <source>
        <dbReference type="EMBL" id="MYL82508.1"/>
    </source>
</evidence>
<reference evidence="1 2" key="1">
    <citation type="submission" date="2020-01" db="EMBL/GenBank/DDBJ databases">
        <title>Genome sequence of Desulfovibrio aerotolerans DSM 16695(T).</title>
        <authorList>
            <person name="Karnachuk O."/>
            <person name="Avakyan M."/>
            <person name="Mardanov A."/>
            <person name="Kadnikov V."/>
            <person name="Ravin N."/>
        </authorList>
    </citation>
    <scope>NUCLEOTIDE SEQUENCE [LARGE SCALE GENOMIC DNA]</scope>
    <source>
        <strain evidence="1 2">DSM 16695</strain>
    </source>
</reference>
<dbReference type="AlphaFoldDB" id="A0A7C9MHB8"/>
<comment type="caution">
    <text evidence="1">The sequence shown here is derived from an EMBL/GenBank/DDBJ whole genome shotgun (WGS) entry which is preliminary data.</text>
</comment>
<dbReference type="OrthoDB" id="5460642at2"/>
<gene>
    <name evidence="1" type="ORF">GTA51_05070</name>
</gene>
<name>A0A7C9MHB8_9BACT</name>
<keyword evidence="2" id="KW-1185">Reference proteome</keyword>
<dbReference type="Proteomes" id="UP000482487">
    <property type="component" value="Unassembled WGS sequence"/>
</dbReference>
<organism evidence="1 2">
    <name type="scientific">Solidesulfovibrio aerotolerans</name>
    <dbReference type="NCBI Taxonomy" id="295255"/>
    <lineage>
        <taxon>Bacteria</taxon>
        <taxon>Pseudomonadati</taxon>
        <taxon>Thermodesulfobacteriota</taxon>
        <taxon>Desulfovibrionia</taxon>
        <taxon>Desulfovibrionales</taxon>
        <taxon>Desulfovibrionaceae</taxon>
        <taxon>Solidesulfovibrio</taxon>
    </lineage>
</organism>
<proteinExistence type="predicted"/>
<evidence type="ECO:0000313" key="2">
    <source>
        <dbReference type="Proteomes" id="UP000482487"/>
    </source>
</evidence>
<dbReference type="Gene3D" id="2.30.30.40">
    <property type="entry name" value="SH3 Domains"/>
    <property type="match status" value="1"/>
</dbReference>